<dbReference type="Proteomes" id="UP000694568">
    <property type="component" value="Unplaced"/>
</dbReference>
<dbReference type="InterPro" id="IPR011989">
    <property type="entry name" value="ARM-like"/>
</dbReference>
<dbReference type="Ensembl" id="ENSSLUT00000062700.1">
    <property type="protein sequence ID" value="ENSSLUP00000060984.1"/>
    <property type="gene ID" value="ENSSLUG00000025966.1"/>
</dbReference>
<evidence type="ECO:0000313" key="4">
    <source>
        <dbReference type="Proteomes" id="UP000694568"/>
    </source>
</evidence>
<reference evidence="3" key="2">
    <citation type="submission" date="2025-09" db="UniProtKB">
        <authorList>
            <consortium name="Ensembl"/>
        </authorList>
    </citation>
    <scope>IDENTIFICATION</scope>
</reference>
<dbReference type="AlphaFoldDB" id="A0A8D0ARQ9"/>
<proteinExistence type="predicted"/>
<evidence type="ECO:0000256" key="1">
    <source>
        <dbReference type="SAM" id="Coils"/>
    </source>
</evidence>
<dbReference type="PANTHER" id="PTHR23161:SF2">
    <property type="entry name" value="PROTEIN CIP2A"/>
    <property type="match status" value="1"/>
</dbReference>
<keyword evidence="4" id="KW-1185">Reference proteome</keyword>
<organism evidence="3 4">
    <name type="scientific">Sander lucioperca</name>
    <name type="common">Pike-perch</name>
    <name type="synonym">Perca lucioperca</name>
    <dbReference type="NCBI Taxonomy" id="283035"/>
    <lineage>
        <taxon>Eukaryota</taxon>
        <taxon>Metazoa</taxon>
        <taxon>Chordata</taxon>
        <taxon>Craniata</taxon>
        <taxon>Vertebrata</taxon>
        <taxon>Euteleostomi</taxon>
        <taxon>Actinopterygii</taxon>
        <taxon>Neopterygii</taxon>
        <taxon>Teleostei</taxon>
        <taxon>Neoteleostei</taxon>
        <taxon>Acanthomorphata</taxon>
        <taxon>Eupercaria</taxon>
        <taxon>Perciformes</taxon>
        <taxon>Percoidei</taxon>
        <taxon>Percidae</taxon>
        <taxon>Luciopercinae</taxon>
        <taxon>Sander</taxon>
    </lineage>
</organism>
<feature type="coiled-coil region" evidence="1">
    <location>
        <begin position="575"/>
        <end position="751"/>
    </location>
</feature>
<dbReference type="PANTHER" id="PTHR23161">
    <property type="entry name" value="PROTEIN CIP2A"/>
    <property type="match status" value="1"/>
</dbReference>
<gene>
    <name evidence="3" type="primary">cip2a</name>
</gene>
<evidence type="ECO:0000259" key="2">
    <source>
        <dbReference type="Pfam" id="PF21044"/>
    </source>
</evidence>
<dbReference type="Gene3D" id="1.25.10.10">
    <property type="entry name" value="Leucine-rich Repeat Variant"/>
    <property type="match status" value="1"/>
</dbReference>
<sequence>MCLQCCGTCCVYLQEVSGLKCDQLLSSGQVLPRECVSGLVELAGNPNTNQTLTGSIISLLAKLACDDDSREILNSSYNLTSTLASVIHCHSATAGEPLVLQCLQVLQKLTYNTRVFQSTNYIHELIAFLMTNIQSQNEDIIMPCLGLMANLCRDNHSVQSHIKSLDNVKRFYRTLINFLAHNSLTVVIFTLSILASLTLNEKVGEKLFDAKNIHQTFQLVFNIIVNGNGTQTRKYSVDLLIDLLKNPKIADHLTKYQHFSACVSQVLGLLQSKDPDSAGKVLELLLAMCSVSGLRSLLCEVVFRPAAPKLRAVSRRQGTGLDGGRKTESGLALVQWLSSPVDGAESCSLQALQLLNELLESVSECVLSFIEMLLPVLLGLLRGLDPSQGDAHIRKHCHRITHVTSLLYTHSHHLFHPLCFISFLSVLFRCFLRDLLSSLCLYLISQDQRIVTPLSLALTSQHRERVQTGLSLLFEATPLPDFPSLVLGESMAANNAYCQREAELSVKRVAVQEVPPFSILDCSSGSSRSVHSLVDKIQNGLEVKCVRVCWGKILLSCISKESRLQDLLDAKALALSQADRLIAQYRFQRAQAEAEACKLGCLLKEAERRREDLQGELSSQVLEVERSKADMEELLQHNARLQQDSEEHQALKGAYNSLLNRFNESERLLKELQTAHISLTKQNDTLRKNHEALQLQRELEETVDVLRKELNKTEQARKDASIKASSLELQKSQLETKLKQKEDELNKHSSMIAMIHSLSSGKLKSDVNLSL</sequence>
<dbReference type="SUPFAM" id="SSF48371">
    <property type="entry name" value="ARM repeat"/>
    <property type="match status" value="1"/>
</dbReference>
<evidence type="ECO:0000313" key="3">
    <source>
        <dbReference type="Ensembl" id="ENSSLUP00000060984.1"/>
    </source>
</evidence>
<name>A0A8D0ARQ9_SANLU</name>
<dbReference type="GeneTree" id="ENSGT00940000153251"/>
<feature type="domain" description="CIP2A N-terminal" evidence="2">
    <location>
        <begin position="12"/>
        <end position="409"/>
    </location>
</feature>
<feature type="domain" description="CIP2A N-terminal" evidence="2">
    <location>
        <begin position="440"/>
        <end position="503"/>
    </location>
</feature>
<reference evidence="3" key="1">
    <citation type="submission" date="2025-08" db="UniProtKB">
        <authorList>
            <consortium name="Ensembl"/>
        </authorList>
    </citation>
    <scope>IDENTIFICATION</scope>
</reference>
<keyword evidence="1" id="KW-0175">Coiled coil</keyword>
<dbReference type="InterPro" id="IPR048701">
    <property type="entry name" value="CIP2A_N"/>
</dbReference>
<accession>A0A8D0ARQ9</accession>
<protein>
    <submittedName>
        <fullName evidence="3">Cellular inhibitor of PP2A</fullName>
    </submittedName>
</protein>
<dbReference type="InterPro" id="IPR042510">
    <property type="entry name" value="CIP2A"/>
</dbReference>
<dbReference type="Pfam" id="PF21044">
    <property type="entry name" value="CIP2A_N"/>
    <property type="match status" value="2"/>
</dbReference>
<dbReference type="InterPro" id="IPR016024">
    <property type="entry name" value="ARM-type_fold"/>
</dbReference>